<reference evidence="1" key="1">
    <citation type="journal article" date="2010" name="Appl. Environ. Microbiol.">
        <title>Conservation of genomic localization and sequence content of Sau3AI-like restriction-modification gene cassettes among Listeria monocytogenes epidemic clone I and selected strains of serotype 1/2a.</title>
        <authorList>
            <person name="Yildirim S."/>
            <person name="Elhanafi D."/>
            <person name="Lin W."/>
            <person name="Hitchins A.D."/>
            <person name="Siletzky R.M."/>
            <person name="Kathariou S."/>
        </authorList>
    </citation>
    <scope>NUCLEOTIDE SEQUENCE</scope>
    <source>
        <strain evidence="1">A7</strain>
    </source>
</reference>
<evidence type="ECO:0000313" key="1">
    <source>
        <dbReference type="EMBL" id="AAY22436.1"/>
    </source>
</evidence>
<dbReference type="EMBL" id="DQ003209">
    <property type="protein sequence ID" value="AAY22436.1"/>
    <property type="molecule type" value="Genomic_DNA"/>
</dbReference>
<sequence length="25" mass="2992">MKLLFATLEVEIGFNRFLLHKTKQN</sequence>
<name>Q4ZJI0_LISMN</name>
<protein>
    <submittedName>
        <fullName evidence="1">Uncharacterized protein</fullName>
    </submittedName>
</protein>
<organism evidence="1">
    <name type="scientific">Listeria monocytogenes</name>
    <dbReference type="NCBI Taxonomy" id="1639"/>
    <lineage>
        <taxon>Bacteria</taxon>
        <taxon>Bacillati</taxon>
        <taxon>Bacillota</taxon>
        <taxon>Bacilli</taxon>
        <taxon>Bacillales</taxon>
        <taxon>Listeriaceae</taxon>
        <taxon>Listeria</taxon>
    </lineage>
</organism>
<dbReference type="AlphaFoldDB" id="Q4ZJI0"/>
<accession>Q4ZJI0</accession>
<proteinExistence type="predicted"/>